<name>A0AA37I6F2_9BURK</name>
<dbReference type="Pfam" id="PF18735">
    <property type="entry name" value="HEPN_RiboL-PSP"/>
    <property type="match status" value="1"/>
</dbReference>
<feature type="domain" description="RiboL-PSP-HEPN" evidence="1">
    <location>
        <begin position="40"/>
        <end position="214"/>
    </location>
</feature>
<comment type="caution">
    <text evidence="2">The sequence shown here is derived from an EMBL/GenBank/DDBJ whole genome shotgun (WGS) entry which is preliminary data.</text>
</comment>
<dbReference type="InterPro" id="IPR041519">
    <property type="entry name" value="HEPN_RiboL-PSP"/>
</dbReference>
<dbReference type="EMBL" id="BPUS01000001">
    <property type="protein sequence ID" value="GJH23389.1"/>
    <property type="molecule type" value="Genomic_DNA"/>
</dbReference>
<dbReference type="Proteomes" id="UP001055111">
    <property type="component" value="Unassembled WGS sequence"/>
</dbReference>
<evidence type="ECO:0000313" key="2">
    <source>
        <dbReference type="EMBL" id="GJH23389.1"/>
    </source>
</evidence>
<protein>
    <recommendedName>
        <fullName evidence="1">RiboL-PSP-HEPN domain-containing protein</fullName>
    </recommendedName>
</protein>
<gene>
    <name evidence="2" type="ORF">CBA19CS42_02755</name>
</gene>
<accession>A0AA37I6F2</accession>
<sequence length="347" mass="39318">MNEVKEKKSRSLGRGFRGFYELEQLYWTFNLRSTGQDGMNSLCVIGIAACIEACVRDVIKHLVDYGEPYLSRISRFKDLLRFDLELTKALSTSEITFGELVAHLLPISKVSDIASHLEMILNDEEREASFKTRLSNLREIGASVVNSVRESDSPENSVLGRRIVDDADHLMAEISELFKLRHIAAHEADFSKVTGEQVISFLSCAKSFMRATFEMAKQELDPEVALSSFGSSFYAIRKSNETLHDLFEEKNKTLREIAAGGEDGFSAIGLFFRAESAFNDYLVSEIAFRTSYYFGHSDDAERKTCAETVWQLSDQRLQGLKKSKIEIQALVQFMFEAGAQRIFHYLT</sequence>
<organism evidence="2 3">
    <name type="scientific">Caballeronia novacaledonica</name>
    <dbReference type="NCBI Taxonomy" id="1544861"/>
    <lineage>
        <taxon>Bacteria</taxon>
        <taxon>Pseudomonadati</taxon>
        <taxon>Pseudomonadota</taxon>
        <taxon>Betaproteobacteria</taxon>
        <taxon>Burkholderiales</taxon>
        <taxon>Burkholderiaceae</taxon>
        <taxon>Caballeronia</taxon>
    </lineage>
</organism>
<evidence type="ECO:0000259" key="1">
    <source>
        <dbReference type="Pfam" id="PF18735"/>
    </source>
</evidence>
<evidence type="ECO:0000313" key="3">
    <source>
        <dbReference type="Proteomes" id="UP001055111"/>
    </source>
</evidence>
<dbReference type="AlphaFoldDB" id="A0AA37I6F2"/>
<proteinExistence type="predicted"/>
<reference evidence="2" key="1">
    <citation type="submission" date="2022-09" db="EMBL/GenBank/DDBJ databases">
        <title>Isolation and characterization of 3-chlorobenzoate degrading bacteria from soils in Shizuoka.</title>
        <authorList>
            <person name="Ifat A."/>
            <person name="Ogawa N."/>
            <person name="Kimbara K."/>
            <person name="Moriuchi R."/>
            <person name="Dohra H."/>
            <person name="Shintani M."/>
        </authorList>
    </citation>
    <scope>NUCLEOTIDE SEQUENCE</scope>
    <source>
        <strain evidence="2">19CS4-2</strain>
    </source>
</reference>